<proteinExistence type="predicted"/>
<gene>
    <name evidence="1" type="ORF">KIN20_024505</name>
</gene>
<dbReference type="AlphaFoldDB" id="A0AAD5MTM0"/>
<comment type="caution">
    <text evidence="1">The sequence shown here is derived from an EMBL/GenBank/DDBJ whole genome shotgun (WGS) entry which is preliminary data.</text>
</comment>
<sequence length="104" mass="11562">MNKGAFNQLIQIEIWTYGYCLEYLPAVIASSAKMLITYPYGEYDVRYVACEIHSGLIIPQNPFENEPSYSSLSTNSSRSSKIFASSTDSVFLTLLSADISLDSN</sequence>
<dbReference type="EMBL" id="JAHQIW010004967">
    <property type="protein sequence ID" value="KAJ1364412.1"/>
    <property type="molecule type" value="Genomic_DNA"/>
</dbReference>
<evidence type="ECO:0000313" key="2">
    <source>
        <dbReference type="Proteomes" id="UP001196413"/>
    </source>
</evidence>
<dbReference type="Proteomes" id="UP001196413">
    <property type="component" value="Unassembled WGS sequence"/>
</dbReference>
<reference evidence="1" key="1">
    <citation type="submission" date="2021-06" db="EMBL/GenBank/DDBJ databases">
        <title>Parelaphostrongylus tenuis whole genome reference sequence.</title>
        <authorList>
            <person name="Garwood T.J."/>
            <person name="Larsen P.A."/>
            <person name="Fountain-Jones N.M."/>
            <person name="Garbe J.R."/>
            <person name="Macchietto M.G."/>
            <person name="Kania S.A."/>
            <person name="Gerhold R.W."/>
            <person name="Richards J.E."/>
            <person name="Wolf T.M."/>
        </authorList>
    </citation>
    <scope>NUCLEOTIDE SEQUENCE</scope>
    <source>
        <strain evidence="1">MNPRO001-30</strain>
        <tissue evidence="1">Meninges</tissue>
    </source>
</reference>
<protein>
    <submittedName>
        <fullName evidence="1">Uncharacterized protein</fullName>
    </submittedName>
</protein>
<evidence type="ECO:0000313" key="1">
    <source>
        <dbReference type="EMBL" id="KAJ1364412.1"/>
    </source>
</evidence>
<accession>A0AAD5MTM0</accession>
<keyword evidence="2" id="KW-1185">Reference proteome</keyword>
<name>A0AAD5MTM0_PARTN</name>
<organism evidence="1 2">
    <name type="scientific">Parelaphostrongylus tenuis</name>
    <name type="common">Meningeal worm</name>
    <dbReference type="NCBI Taxonomy" id="148309"/>
    <lineage>
        <taxon>Eukaryota</taxon>
        <taxon>Metazoa</taxon>
        <taxon>Ecdysozoa</taxon>
        <taxon>Nematoda</taxon>
        <taxon>Chromadorea</taxon>
        <taxon>Rhabditida</taxon>
        <taxon>Rhabditina</taxon>
        <taxon>Rhabditomorpha</taxon>
        <taxon>Strongyloidea</taxon>
        <taxon>Metastrongylidae</taxon>
        <taxon>Parelaphostrongylus</taxon>
    </lineage>
</organism>